<dbReference type="InterPro" id="IPR057947">
    <property type="entry name" value="TPR_XPO7/RBP17"/>
</dbReference>
<evidence type="ECO:0000256" key="9">
    <source>
        <dbReference type="ARBA" id="ARBA00022927"/>
    </source>
</evidence>
<dbReference type="OrthoDB" id="244158at2759"/>
<dbReference type="InterPro" id="IPR001841">
    <property type="entry name" value="Znf_RING"/>
</dbReference>
<dbReference type="GO" id="GO:0005737">
    <property type="term" value="C:cytoplasm"/>
    <property type="evidence" value="ECO:0007669"/>
    <property type="project" value="UniProtKB-SubCell"/>
</dbReference>
<comment type="similarity">
    <text evidence="3">Belongs to the exportin family.</text>
</comment>
<keyword evidence="8" id="KW-0862">Zinc</keyword>
<dbReference type="InterPro" id="IPR044189">
    <property type="entry name" value="XPO4/7-like"/>
</dbReference>
<accession>A0A2P5DXZ2</accession>
<dbReference type="SMART" id="SM00184">
    <property type="entry name" value="RING"/>
    <property type="match status" value="1"/>
</dbReference>
<dbReference type="GO" id="GO:0031267">
    <property type="term" value="F:small GTPase binding"/>
    <property type="evidence" value="ECO:0007669"/>
    <property type="project" value="InterPro"/>
</dbReference>
<dbReference type="SMART" id="SM00913">
    <property type="entry name" value="IBN_N"/>
    <property type="match status" value="1"/>
</dbReference>
<dbReference type="EMBL" id="JXTB01000010">
    <property type="protein sequence ID" value="PON78136.1"/>
    <property type="molecule type" value="Genomic_DNA"/>
</dbReference>
<dbReference type="GO" id="GO:0005643">
    <property type="term" value="C:nuclear pore"/>
    <property type="evidence" value="ECO:0007669"/>
    <property type="project" value="TreeGrafter"/>
</dbReference>
<keyword evidence="4" id="KW-0813">Transport</keyword>
<proteinExistence type="inferred from homology"/>
<name>A0A2P5DXZ2_PARAD</name>
<gene>
    <name evidence="14" type="ORF">PanWU01x14_021180</name>
</gene>
<dbReference type="InterPro" id="IPR016024">
    <property type="entry name" value="ARM-type_fold"/>
</dbReference>
<evidence type="ECO:0000256" key="2">
    <source>
        <dbReference type="ARBA" id="ARBA00004496"/>
    </source>
</evidence>
<feature type="region of interest" description="Disordered" evidence="12">
    <location>
        <begin position="1113"/>
        <end position="1144"/>
    </location>
</feature>
<dbReference type="Gene3D" id="1.25.10.10">
    <property type="entry name" value="Leucine-rich Repeat Variant"/>
    <property type="match status" value="2"/>
</dbReference>
<evidence type="ECO:0000256" key="12">
    <source>
        <dbReference type="SAM" id="MobiDB-lite"/>
    </source>
</evidence>
<evidence type="ECO:0000256" key="4">
    <source>
        <dbReference type="ARBA" id="ARBA00022448"/>
    </source>
</evidence>
<keyword evidence="14" id="KW-0808">Transferase</keyword>
<dbReference type="PROSITE" id="PS00518">
    <property type="entry name" value="ZF_RING_1"/>
    <property type="match status" value="1"/>
</dbReference>
<dbReference type="SUPFAM" id="SSF48371">
    <property type="entry name" value="ARM repeat"/>
    <property type="match status" value="1"/>
</dbReference>
<feature type="domain" description="RING-type" evidence="13">
    <location>
        <begin position="1168"/>
        <end position="1202"/>
    </location>
</feature>
<dbReference type="Pfam" id="PF25795">
    <property type="entry name" value="TPR_XPO7"/>
    <property type="match status" value="1"/>
</dbReference>
<evidence type="ECO:0000256" key="6">
    <source>
        <dbReference type="ARBA" id="ARBA00022723"/>
    </source>
</evidence>
<dbReference type="Proteomes" id="UP000237105">
    <property type="component" value="Unassembled WGS sequence"/>
</dbReference>
<comment type="caution">
    <text evidence="14">The sequence shown here is derived from an EMBL/GenBank/DDBJ whole genome shotgun (WGS) entry which is preliminary data.</text>
</comment>
<evidence type="ECO:0000256" key="10">
    <source>
        <dbReference type="ARBA" id="ARBA00023242"/>
    </source>
</evidence>
<dbReference type="InterPro" id="IPR011990">
    <property type="entry name" value="TPR-like_helical_dom_sf"/>
</dbReference>
<evidence type="ECO:0000313" key="14">
    <source>
        <dbReference type="EMBL" id="PON78136.1"/>
    </source>
</evidence>
<dbReference type="PANTHER" id="PTHR12596:SF2">
    <property type="entry name" value="EXPORTIN-7 ISOFORM X1"/>
    <property type="match status" value="1"/>
</dbReference>
<feature type="compositionally biased region" description="Low complexity" evidence="12">
    <location>
        <begin position="1113"/>
        <end position="1132"/>
    </location>
</feature>
<dbReference type="GO" id="GO:0006611">
    <property type="term" value="P:protein export from nucleus"/>
    <property type="evidence" value="ECO:0007669"/>
    <property type="project" value="TreeGrafter"/>
</dbReference>
<evidence type="ECO:0000256" key="3">
    <source>
        <dbReference type="ARBA" id="ARBA00009466"/>
    </source>
</evidence>
<keyword evidence="14" id="KW-0418">Kinase</keyword>
<dbReference type="FunFam" id="1.25.10.10:FF:000263">
    <property type="entry name" value="ARM repeat superfamily protein"/>
    <property type="match status" value="1"/>
</dbReference>
<keyword evidence="15" id="KW-1185">Reference proteome</keyword>
<keyword evidence="7 11" id="KW-0863">Zinc-finger</keyword>
<protein>
    <submittedName>
        <fullName evidence="14">Cdk-activating kinase assembly factor</fullName>
    </submittedName>
</protein>
<evidence type="ECO:0000256" key="11">
    <source>
        <dbReference type="PROSITE-ProRule" id="PRU00175"/>
    </source>
</evidence>
<organism evidence="14 15">
    <name type="scientific">Parasponia andersonii</name>
    <name type="common">Sponia andersonii</name>
    <dbReference type="NCBI Taxonomy" id="3476"/>
    <lineage>
        <taxon>Eukaryota</taxon>
        <taxon>Viridiplantae</taxon>
        <taxon>Streptophyta</taxon>
        <taxon>Embryophyta</taxon>
        <taxon>Tracheophyta</taxon>
        <taxon>Spermatophyta</taxon>
        <taxon>Magnoliopsida</taxon>
        <taxon>eudicotyledons</taxon>
        <taxon>Gunneridae</taxon>
        <taxon>Pentapetalae</taxon>
        <taxon>rosids</taxon>
        <taxon>fabids</taxon>
        <taxon>Rosales</taxon>
        <taxon>Cannabaceae</taxon>
        <taxon>Parasponia</taxon>
    </lineage>
</organism>
<dbReference type="GO" id="GO:0016301">
    <property type="term" value="F:kinase activity"/>
    <property type="evidence" value="ECO:0007669"/>
    <property type="project" value="UniProtKB-KW"/>
</dbReference>
<evidence type="ECO:0000256" key="8">
    <source>
        <dbReference type="ARBA" id="ARBA00022833"/>
    </source>
</evidence>
<dbReference type="Gene3D" id="3.30.40.10">
    <property type="entry name" value="Zinc/RING finger domain, C3HC4 (zinc finger)"/>
    <property type="match status" value="1"/>
</dbReference>
<dbReference type="PANTHER" id="PTHR12596">
    <property type="entry name" value="EXPORTIN 4,7-RELATED"/>
    <property type="match status" value="1"/>
</dbReference>
<dbReference type="Gene3D" id="1.25.40.10">
    <property type="entry name" value="Tetratricopeptide repeat domain"/>
    <property type="match status" value="1"/>
</dbReference>
<dbReference type="GO" id="GO:0008270">
    <property type="term" value="F:zinc ion binding"/>
    <property type="evidence" value="ECO:0007669"/>
    <property type="project" value="UniProtKB-KW"/>
</dbReference>
<evidence type="ECO:0000256" key="1">
    <source>
        <dbReference type="ARBA" id="ARBA00004123"/>
    </source>
</evidence>
<sequence>MESLAQLEALCERLYNSQDSVERAHAENTLKCFSVNTDYISQCQYILDNALTPYALMLASSSLLKQVTEHSLALQLRLDIRNYLINYLYTRGPKLQPFVTASLIQLLCRVTKFGWFDDERFRDVVKESTNFLSQATSDHYTIGLKILNQLVSEMNQPNPGLPSTHHRRVACNFRDQSLFQIFQISLTSLRQLKNDVVDRLQELALSLSLKCLSFDFVGTSIDESSEEFGTVQIPSSWRPVLEDPSTLQIFFDYYAITKSPLSKEALECLVRLASVRRSLFTNDAARSKFLAHLMTGTKEILQTGQGLADHDNYHEYCRLLGRFRVNYQLSELVNVEGYSDWIRLVAEFTLKSLQSWQWASSSVYYLLGLWSRLVTSVPYLKGDAPSLLDEFVPKITEGFITSRFNSVQAGLPDDLSENPLDNVELLQDQLDCFPYLCRFQYESSSLYIINIVEPILQTYTERARLQTADNGNISVIEAKLAWIVHIVAAILKIKQCTGCSSESQEVLDAELSARVLQLINVTDSGLHSQRYGELSKQRLDRAILTFFQHFRKSYVGDQAMHSSKQLYARLSDLVGLHDHLLMLNIIVGKIATNLKCYTESEEVIDHTLSLFLELASGYMTGKLLLKLDTVKFIVANHTREHFPFLEEYRCSRSRTTFYYIIGWLVFMEDSTVKFKSSMDPLLQVFITLESTPDSIFRTDTVNRRTYGLLFDWLYPAHMPLILKGISHWSDTPEVTTPLLKFMSEFVLNKAQRLTFDSSSPNGILLFREVSKLIVAYGSRILALPNAADIYAFKYKGIWISLTILTRALAGNYVNFGVFELYGDRALADALDIALKMTLSIPLADVLAFRKLTRAYFAFLEVLFNCHINFVLKLDTSTFAHIVGSLESGLKGLDTNISSQCASAVDNLAAFYFNNITMGEAPTSPAAINLARHIADCPNLFPEILKTLFEIVLFEDCGNQWSLSRPMLSLILISEQLSAFVTMYCLYYVNVSLMERVTLNLQIFSDLKPADQHQRLCLCFDKLMADVTRSLDSKNRDKFTQNLTVLWNDKDAPRISVVILYRYYSTRRDAEFSRRYNTEEVSQKMTPVCPFVKASRPDDGSPKKCPFGFDSPSTATNSNTATNNNNNNNNNNNKKQEEEQQQQSQSPVVEAKCPFGYDSRTFKLGPLSCIICQALIFQCAKCVPCSHAFCKGCISRFKDCPLCGADIEKIEEDAKIQSLVDRFIEGHARIKRTQEVDNNSEDNKEEAVAVSPKTKTVIYEDVSLERGAFLFQHAMRAFRAQNIESAKSRLSLCAEDIRDQLEKTGNSSELCSQLGAVLGMLGDCCRATGDAASAVSYFEESVEFLSKLPRNDLEITHTLSVSLNKIGDLKYYDGDLQAARSYYFRSLNVRRDAVKDNPNVSSLILDLAISLAKVADVDRSLGNEDVAVNGFQEAIKLVEPLKLKSEETGLQQRLVSVLEFLKSQLVGKQAEAL</sequence>
<dbReference type="InterPro" id="IPR001494">
    <property type="entry name" value="Importin-beta_N"/>
</dbReference>
<evidence type="ECO:0000313" key="15">
    <source>
        <dbReference type="Proteomes" id="UP000237105"/>
    </source>
</evidence>
<dbReference type="SUPFAM" id="SSF48452">
    <property type="entry name" value="TPR-like"/>
    <property type="match status" value="1"/>
</dbReference>
<evidence type="ECO:0000256" key="7">
    <source>
        <dbReference type="ARBA" id="ARBA00022771"/>
    </source>
</evidence>
<dbReference type="InterPro" id="IPR011989">
    <property type="entry name" value="ARM-like"/>
</dbReference>
<dbReference type="Pfam" id="PF03810">
    <property type="entry name" value="IBN_N"/>
    <property type="match status" value="1"/>
</dbReference>
<comment type="subcellular location">
    <subcellularLocation>
        <location evidence="2">Cytoplasm</location>
    </subcellularLocation>
    <subcellularLocation>
        <location evidence="1">Nucleus</location>
    </subcellularLocation>
</comment>
<keyword evidence="10" id="KW-0539">Nucleus</keyword>
<keyword evidence="5" id="KW-0963">Cytoplasm</keyword>
<keyword evidence="9" id="KW-0653">Protein transport</keyword>
<dbReference type="InterPro" id="IPR017907">
    <property type="entry name" value="Znf_RING_CS"/>
</dbReference>
<keyword evidence="6" id="KW-0479">Metal-binding</keyword>
<dbReference type="STRING" id="3476.A0A2P5DXZ2"/>
<dbReference type="SUPFAM" id="SSF57850">
    <property type="entry name" value="RING/U-box"/>
    <property type="match status" value="1"/>
</dbReference>
<dbReference type="PROSITE" id="PS50089">
    <property type="entry name" value="ZF_RING_2"/>
    <property type="match status" value="1"/>
</dbReference>
<dbReference type="GO" id="GO:0005049">
    <property type="term" value="F:nuclear export signal receptor activity"/>
    <property type="evidence" value="ECO:0007669"/>
    <property type="project" value="InterPro"/>
</dbReference>
<dbReference type="FunFam" id="1.25.10.10:FF:000158">
    <property type="entry name" value="ARM repeat superfamily protein"/>
    <property type="match status" value="1"/>
</dbReference>
<evidence type="ECO:0000259" key="13">
    <source>
        <dbReference type="PROSITE" id="PS50089"/>
    </source>
</evidence>
<dbReference type="InterPro" id="IPR013083">
    <property type="entry name" value="Znf_RING/FYVE/PHD"/>
</dbReference>
<evidence type="ECO:0000256" key="5">
    <source>
        <dbReference type="ARBA" id="ARBA00022490"/>
    </source>
</evidence>
<reference evidence="15" key="1">
    <citation type="submission" date="2016-06" db="EMBL/GenBank/DDBJ databases">
        <title>Parallel loss of symbiosis genes in relatives of nitrogen-fixing non-legume Parasponia.</title>
        <authorList>
            <person name="Van Velzen R."/>
            <person name="Holmer R."/>
            <person name="Bu F."/>
            <person name="Rutten L."/>
            <person name="Van Zeijl A."/>
            <person name="Liu W."/>
            <person name="Santuari L."/>
            <person name="Cao Q."/>
            <person name="Sharma T."/>
            <person name="Shen D."/>
            <person name="Roswanjaya Y."/>
            <person name="Wardhani T."/>
            <person name="Kalhor M.S."/>
            <person name="Jansen J."/>
            <person name="Van den Hoogen J."/>
            <person name="Gungor B."/>
            <person name="Hartog M."/>
            <person name="Hontelez J."/>
            <person name="Verver J."/>
            <person name="Yang W.-C."/>
            <person name="Schijlen E."/>
            <person name="Repin R."/>
            <person name="Schilthuizen M."/>
            <person name="Schranz E."/>
            <person name="Heidstra R."/>
            <person name="Miyata K."/>
            <person name="Fedorova E."/>
            <person name="Kohlen W."/>
            <person name="Bisseling T."/>
            <person name="Smit S."/>
            <person name="Geurts R."/>
        </authorList>
    </citation>
    <scope>NUCLEOTIDE SEQUENCE [LARGE SCALE GENOMIC DNA]</scope>
    <source>
        <strain evidence="15">cv. WU1-14</strain>
    </source>
</reference>